<feature type="domain" description="Flagellar M-ring N-terminal" evidence="5">
    <location>
        <begin position="46"/>
        <end position="218"/>
    </location>
</feature>
<evidence type="ECO:0000256" key="4">
    <source>
        <dbReference type="SAM" id="Phobius"/>
    </source>
</evidence>
<keyword evidence="7" id="KW-0966">Cell projection</keyword>
<keyword evidence="7" id="KW-0282">Flagellum</keyword>
<keyword evidence="4" id="KW-1133">Transmembrane helix</keyword>
<dbReference type="EMBL" id="FMXR01000006">
    <property type="protein sequence ID" value="SDB10562.1"/>
    <property type="molecule type" value="Genomic_DNA"/>
</dbReference>
<organism evidence="7 8">
    <name type="scientific">Eubacterium oxidoreducens</name>
    <dbReference type="NCBI Taxonomy" id="1732"/>
    <lineage>
        <taxon>Bacteria</taxon>
        <taxon>Bacillati</taxon>
        <taxon>Bacillota</taxon>
        <taxon>Clostridia</taxon>
        <taxon>Eubacteriales</taxon>
        <taxon>Eubacteriaceae</taxon>
        <taxon>Eubacterium</taxon>
    </lineage>
</organism>
<evidence type="ECO:0000256" key="1">
    <source>
        <dbReference type="ARBA" id="ARBA00004370"/>
    </source>
</evidence>
<dbReference type="Pfam" id="PF01514">
    <property type="entry name" value="YscJ_FliF"/>
    <property type="match status" value="1"/>
</dbReference>
<feature type="compositionally biased region" description="Low complexity" evidence="3">
    <location>
        <begin position="319"/>
        <end position="335"/>
    </location>
</feature>
<gene>
    <name evidence="7" type="ORF">SAMN02910417_00842</name>
</gene>
<dbReference type="GO" id="GO:0016020">
    <property type="term" value="C:membrane"/>
    <property type="evidence" value="ECO:0007669"/>
    <property type="project" value="UniProtKB-SubCell"/>
</dbReference>
<keyword evidence="7" id="KW-0969">Cilium</keyword>
<dbReference type="Proteomes" id="UP000199228">
    <property type="component" value="Unassembled WGS sequence"/>
</dbReference>
<keyword evidence="4" id="KW-0812">Transmembrane</keyword>
<dbReference type="PANTHER" id="PTHR30046">
    <property type="entry name" value="FLAGELLAR M-RING PROTEIN"/>
    <property type="match status" value="1"/>
</dbReference>
<feature type="transmembrane region" description="Helical" evidence="4">
    <location>
        <begin position="21"/>
        <end position="44"/>
    </location>
</feature>
<dbReference type="Pfam" id="PF08345">
    <property type="entry name" value="YscJ_FliF_C"/>
    <property type="match status" value="1"/>
</dbReference>
<dbReference type="InterPro" id="IPR013556">
    <property type="entry name" value="Flag_M-ring_C"/>
</dbReference>
<feature type="transmembrane region" description="Helical" evidence="4">
    <location>
        <begin position="448"/>
        <end position="466"/>
    </location>
</feature>
<sequence length="534" mass="59233">MPERLKGILDRLKEFWEKLSNAQKGILISIVAAVVVAIVIVGVLSSRETWVEIVTCENTTQSAQVKELLEENSYEYKVSSDGLTYSVLEENQADVNILLGENEIQSTTYDIDKVFDGSFSTTEADKSKKYQLYLEEKMAEQLATEDNVASATVTLSIPTDDGTLIAQEQDTYASVMLELDGEMDEEQATGIATFVATAVGNDNTDCITVMDTTGNTLFTGGDSDSDSAIGTASDQLSYQEEAESLKRSEVSNVITGTNVYDNVNVGLNLVLNYENTEYTNHHYYVDEDQTQGYLDSRSEYNAETEGGSAAVPGTDSNDDTTYVTEDSETSSSTISDVTEDYLPSEEITNTESGITIDYETSSVSVVATSYHIYNEDQMEEDGTLDELGVTFDEFVEQNSDRTMLEVDDELVDAVVKATGFTEENVSIVAYEVPFFQYSEGSGRTLTDYFEIILAILIFALLGFVVFRSTRKNKEEEEVQPELSVETLLESTKEAEEVLEDIDYTEKSETRILIEKFVDENPEAVASLLRNWLDE</sequence>
<reference evidence="7 8" key="1">
    <citation type="submission" date="2016-10" db="EMBL/GenBank/DDBJ databases">
        <authorList>
            <person name="de Groot N.N."/>
        </authorList>
    </citation>
    <scope>NUCLEOTIDE SEQUENCE [LARGE SCALE GENOMIC DNA]</scope>
    <source>
        <strain evidence="7 8">DSM 3217</strain>
    </source>
</reference>
<feature type="domain" description="Flagellar M-ring C-terminal" evidence="6">
    <location>
        <begin position="261"/>
        <end position="388"/>
    </location>
</feature>
<keyword evidence="2 4" id="KW-0472">Membrane</keyword>
<evidence type="ECO:0000256" key="3">
    <source>
        <dbReference type="SAM" id="MobiDB-lite"/>
    </source>
</evidence>
<dbReference type="InterPro" id="IPR045851">
    <property type="entry name" value="AMP-bd_C_sf"/>
</dbReference>
<evidence type="ECO:0000256" key="2">
    <source>
        <dbReference type="ARBA" id="ARBA00023136"/>
    </source>
</evidence>
<dbReference type="InterPro" id="IPR043427">
    <property type="entry name" value="YscJ/FliF"/>
</dbReference>
<proteinExistence type="predicted"/>
<evidence type="ECO:0000313" key="7">
    <source>
        <dbReference type="EMBL" id="SDB10562.1"/>
    </source>
</evidence>
<dbReference type="InterPro" id="IPR006182">
    <property type="entry name" value="FliF_N_dom"/>
</dbReference>
<dbReference type="PANTHER" id="PTHR30046:SF0">
    <property type="entry name" value="FLAGELLAR M-RING PROTEIN"/>
    <property type="match status" value="1"/>
</dbReference>
<name>A0A1G6AQB9_EUBOX</name>
<dbReference type="STRING" id="1732.SAMN02910417_00842"/>
<dbReference type="Gene3D" id="3.30.300.30">
    <property type="match status" value="1"/>
</dbReference>
<evidence type="ECO:0000259" key="6">
    <source>
        <dbReference type="Pfam" id="PF08345"/>
    </source>
</evidence>
<keyword evidence="8" id="KW-1185">Reference proteome</keyword>
<dbReference type="AlphaFoldDB" id="A0A1G6AQB9"/>
<protein>
    <submittedName>
        <fullName evidence="7">Flagellar M-ring protein FliF</fullName>
    </submittedName>
</protein>
<comment type="subcellular location">
    <subcellularLocation>
        <location evidence="1">Membrane</location>
    </subcellularLocation>
</comment>
<dbReference type="OrthoDB" id="9807026at2"/>
<feature type="region of interest" description="Disordered" evidence="3">
    <location>
        <begin position="300"/>
        <end position="335"/>
    </location>
</feature>
<evidence type="ECO:0000259" key="5">
    <source>
        <dbReference type="Pfam" id="PF01514"/>
    </source>
</evidence>
<dbReference type="RefSeq" id="WP_090172517.1">
    <property type="nucleotide sequence ID" value="NZ_FMXR01000006.1"/>
</dbReference>
<accession>A0A1G6AQB9</accession>
<evidence type="ECO:0000313" key="8">
    <source>
        <dbReference type="Proteomes" id="UP000199228"/>
    </source>
</evidence>